<gene>
    <name evidence="2" type="ORF">CLCR_02577</name>
</gene>
<dbReference type="VEuPathDB" id="FungiDB:CLCR_02577"/>
<evidence type="ECO:0000256" key="1">
    <source>
        <dbReference type="SAM" id="SignalP"/>
    </source>
</evidence>
<dbReference type="OrthoDB" id="5350342at2759"/>
<dbReference type="AlphaFoldDB" id="A0A1C1CEW6"/>
<keyword evidence="3" id="KW-1185">Reference proteome</keyword>
<organism evidence="2 3">
    <name type="scientific">Cladophialophora carrionii</name>
    <dbReference type="NCBI Taxonomy" id="86049"/>
    <lineage>
        <taxon>Eukaryota</taxon>
        <taxon>Fungi</taxon>
        <taxon>Dikarya</taxon>
        <taxon>Ascomycota</taxon>
        <taxon>Pezizomycotina</taxon>
        <taxon>Eurotiomycetes</taxon>
        <taxon>Chaetothyriomycetidae</taxon>
        <taxon>Chaetothyriales</taxon>
        <taxon>Herpotrichiellaceae</taxon>
        <taxon>Cladophialophora</taxon>
    </lineage>
</organism>
<keyword evidence="1" id="KW-0732">Signal</keyword>
<dbReference type="VEuPathDB" id="FungiDB:G647_02357"/>
<accession>A0A1C1CEW6</accession>
<dbReference type="EMBL" id="LGRB01000014">
    <property type="protein sequence ID" value="OCT47063.1"/>
    <property type="molecule type" value="Genomic_DNA"/>
</dbReference>
<dbReference type="Proteomes" id="UP000094526">
    <property type="component" value="Unassembled WGS sequence"/>
</dbReference>
<evidence type="ECO:0000313" key="2">
    <source>
        <dbReference type="EMBL" id="OCT47063.1"/>
    </source>
</evidence>
<reference evidence="3" key="1">
    <citation type="submission" date="2015-07" db="EMBL/GenBank/DDBJ databases">
        <authorList>
            <person name="Teixeira M.M."/>
            <person name="Souza R.C."/>
            <person name="Almeida L.G."/>
            <person name="Vicente V.A."/>
            <person name="de Hoog S."/>
            <person name="Bocca A.L."/>
            <person name="de Almeida S.R."/>
            <person name="Vasconcelos A.T."/>
            <person name="Felipe M.S."/>
        </authorList>
    </citation>
    <scope>NUCLEOTIDE SEQUENCE [LARGE SCALE GENOMIC DNA]</scope>
    <source>
        <strain evidence="3">KSF</strain>
    </source>
</reference>
<comment type="caution">
    <text evidence="2">The sequence shown here is derived from an EMBL/GenBank/DDBJ whole genome shotgun (WGS) entry which is preliminary data.</text>
</comment>
<proteinExistence type="predicted"/>
<sequence>MNNWALILLLLASTVFADIHIQTFIGDASCDGQATIDKVTTADNSDSTACVSAGQYLAVNVLSADPTFQCNFYSDEACQDLIATLDTPGVCTLLTGRGLTCFTTSQPANVVVPGSAPVPTANPVATVSTGKSIITVDRGGAVLVQSGVETSCGATACDPTTPFTKPFQHLNMDCTLSVTMTGSYDNADERDYMSGLMQAATTQTDTNNRVDTTGSAEGDNLLLDSISFASVVLKGSDDNAIQAQMTYSVGVSCMPPANADCNSLEGTITSALLSQVPAVGGVLSTLFEIVVCGGA</sequence>
<feature type="signal peptide" evidence="1">
    <location>
        <begin position="1"/>
        <end position="17"/>
    </location>
</feature>
<evidence type="ECO:0000313" key="3">
    <source>
        <dbReference type="Proteomes" id="UP000094526"/>
    </source>
</evidence>
<feature type="chain" id="PRO_5008650774" evidence="1">
    <location>
        <begin position="18"/>
        <end position="295"/>
    </location>
</feature>
<name>A0A1C1CEW6_9EURO</name>
<protein>
    <submittedName>
        <fullName evidence="2">Uncharacterized protein</fullName>
    </submittedName>
</protein>